<dbReference type="InterPro" id="IPR029470">
    <property type="entry name" value="PDDEXK_4"/>
</dbReference>
<dbReference type="Pfam" id="PF14281">
    <property type="entry name" value="PDDEXK_4"/>
    <property type="match status" value="1"/>
</dbReference>
<organism evidence="1 2">
    <name type="scientific">Ramlibacter cellulosilyticus</name>
    <dbReference type="NCBI Taxonomy" id="2764187"/>
    <lineage>
        <taxon>Bacteria</taxon>
        <taxon>Pseudomonadati</taxon>
        <taxon>Pseudomonadota</taxon>
        <taxon>Betaproteobacteria</taxon>
        <taxon>Burkholderiales</taxon>
        <taxon>Comamonadaceae</taxon>
        <taxon>Ramlibacter</taxon>
    </lineage>
</organism>
<dbReference type="AlphaFoldDB" id="A0A923SAU8"/>
<gene>
    <name evidence="1" type="ORF">H8N03_06750</name>
</gene>
<dbReference type="RefSeq" id="WP_187075396.1">
    <property type="nucleotide sequence ID" value="NZ_JACORT010000002.1"/>
</dbReference>
<sequence>MTEHEDGLLSLLEAVEAFEREHDVAERFNFFDAVGMKTQEIRHSRFIGYLLNPSEAHGLGDRFLKAFLLDVVAVHPEESPLSRLTVAVADLSGAFVYYERDHFDITIHVPTLRLLVVIENKIRASERDKQLSDYRDRAKVKYHEDNFMGVFLTPDGYDGEDGAWACIGYRRIKDTLHRVLREAAPHPRIADAIGDYLHLLEREVVVSEELVNACKKIYAQHRQAFDLIIEHGQVSALGEAFKTFAQDVSEVEAFSTRPNDVFFVARDWLTAPELQVADKERWGSSFPAKFWFHREEEKLSLCVEVGPVLDGSSFDRARFVRELRARFKEKDKKFKSSFTRIRTYKAKVEDDLDPEAMHSEMVRLWRQMGANEAIDHVFEAAKASVAP</sequence>
<evidence type="ECO:0000313" key="1">
    <source>
        <dbReference type="EMBL" id="MBC5782638.1"/>
    </source>
</evidence>
<dbReference type="EMBL" id="JACORT010000002">
    <property type="protein sequence ID" value="MBC5782638.1"/>
    <property type="molecule type" value="Genomic_DNA"/>
</dbReference>
<protein>
    <submittedName>
        <fullName evidence="1">PD-(D/E)XK nuclease family protein</fullName>
    </submittedName>
</protein>
<accession>A0A923SAU8</accession>
<evidence type="ECO:0000313" key="2">
    <source>
        <dbReference type="Proteomes" id="UP000608513"/>
    </source>
</evidence>
<reference evidence="1" key="1">
    <citation type="submission" date="2020-08" db="EMBL/GenBank/DDBJ databases">
        <title>Ramlibacter sp. USB13 16S ribosomal RNA gene genome sequencing and assembly.</title>
        <authorList>
            <person name="Kang M."/>
        </authorList>
    </citation>
    <scope>NUCLEOTIDE SEQUENCE</scope>
    <source>
        <strain evidence="1">USB13</strain>
    </source>
</reference>
<comment type="caution">
    <text evidence="1">The sequence shown here is derived from an EMBL/GenBank/DDBJ whole genome shotgun (WGS) entry which is preliminary data.</text>
</comment>
<keyword evidence="2" id="KW-1185">Reference proteome</keyword>
<proteinExistence type="predicted"/>
<dbReference type="Proteomes" id="UP000608513">
    <property type="component" value="Unassembled WGS sequence"/>
</dbReference>
<name>A0A923SAU8_9BURK</name>